<dbReference type="PANTHER" id="PTHR43272">
    <property type="entry name" value="LONG-CHAIN-FATTY-ACID--COA LIGASE"/>
    <property type="match status" value="1"/>
</dbReference>
<evidence type="ECO:0000313" key="4">
    <source>
        <dbReference type="EMBL" id="PWJ43933.1"/>
    </source>
</evidence>
<dbReference type="GO" id="GO:0016020">
    <property type="term" value="C:membrane"/>
    <property type="evidence" value="ECO:0007669"/>
    <property type="project" value="TreeGrafter"/>
</dbReference>
<evidence type="ECO:0000259" key="3">
    <source>
        <dbReference type="Pfam" id="PF00501"/>
    </source>
</evidence>
<dbReference type="Gene3D" id="3.40.50.12780">
    <property type="entry name" value="N-terminal domain of ligase-like"/>
    <property type="match status" value="1"/>
</dbReference>
<dbReference type="OrthoDB" id="9778383at2"/>
<evidence type="ECO:0000256" key="2">
    <source>
        <dbReference type="ARBA" id="ARBA00022840"/>
    </source>
</evidence>
<dbReference type="SUPFAM" id="SSF56801">
    <property type="entry name" value="Acetyl-CoA synthetase-like"/>
    <property type="match status" value="1"/>
</dbReference>
<dbReference type="InterPro" id="IPR000873">
    <property type="entry name" value="AMP-dep_synth/lig_dom"/>
</dbReference>
<keyword evidence="2" id="KW-0067">ATP-binding</keyword>
<sequence>MSTQFSPEWNILDYFYYWEKERGEQTFLRQPFGKNWKIYTWEDVGDQARRVANYLRSLDLPPQSHIGLLSKNCSHWVIADLAIMMAGHVSVPFYPNISAADFRKVFEHSDCKALFVGKLEDWGEKKEIVKDVGTIIRFPHYEGNVKIDIGKKWKDILYEFTPITDSPVPPLDQLWTILYTSGTTGSPKGVMHNYRGVISLMYVERMHGMLKVFKVKNPRYFSYLPLNHVAERVIIESTAIFSGGSISFGESIDTFQKNLEDTQPTLFMSVPRIWSKFYDGIMAKLPFLDTLLAIPLLSGFIKKTIRKKLGLNEAAIILTGAAPTSQRLFNWYNKLGIELQEVYAMTENIGGCAVMRKNERKNGTVGQALPEVEIKIEEGEVVTRASWLMQGYYKDPEKTAEVLKNGWLHTQDIGELDGEGFLKITGRKNDNFKSEKGKFIIPAPIEERILSSPFVEYACLVGWGLKQPIALLQLNDFGKGQEQDILQYHFEDLLLEINEPLARYTQIHAFVITSVMWDVDNYMLTPTMKVRRKEVYDKYKTKCEKWLETSKPVIWEKEHLSQSEKLITQEEQQ</sequence>
<dbReference type="Pfam" id="PF23562">
    <property type="entry name" value="AMP-binding_C_3"/>
    <property type="match status" value="1"/>
</dbReference>
<evidence type="ECO:0000313" key="5">
    <source>
        <dbReference type="Proteomes" id="UP000245535"/>
    </source>
</evidence>
<organism evidence="4 5">
    <name type="scientific">Sediminitomix flava</name>
    <dbReference type="NCBI Taxonomy" id="379075"/>
    <lineage>
        <taxon>Bacteria</taxon>
        <taxon>Pseudomonadati</taxon>
        <taxon>Bacteroidota</taxon>
        <taxon>Cytophagia</taxon>
        <taxon>Cytophagales</taxon>
        <taxon>Flammeovirgaceae</taxon>
        <taxon>Sediminitomix</taxon>
    </lineage>
</organism>
<dbReference type="PROSITE" id="PS00455">
    <property type="entry name" value="AMP_BINDING"/>
    <property type="match status" value="1"/>
</dbReference>
<gene>
    <name evidence="4" type="ORF">BC781_101283</name>
</gene>
<dbReference type="Pfam" id="PF00501">
    <property type="entry name" value="AMP-binding"/>
    <property type="match status" value="1"/>
</dbReference>
<dbReference type="InterPro" id="IPR042099">
    <property type="entry name" value="ANL_N_sf"/>
</dbReference>
<dbReference type="AlphaFoldDB" id="A0A315ZFJ2"/>
<dbReference type="EMBL" id="QGDO01000001">
    <property type="protein sequence ID" value="PWJ43933.1"/>
    <property type="molecule type" value="Genomic_DNA"/>
</dbReference>
<reference evidence="4 5" key="1">
    <citation type="submission" date="2018-03" db="EMBL/GenBank/DDBJ databases">
        <title>Genomic Encyclopedia of Archaeal and Bacterial Type Strains, Phase II (KMG-II): from individual species to whole genera.</title>
        <authorList>
            <person name="Goeker M."/>
        </authorList>
    </citation>
    <scope>NUCLEOTIDE SEQUENCE [LARGE SCALE GENOMIC DNA]</scope>
    <source>
        <strain evidence="4 5">DSM 28229</strain>
    </source>
</reference>
<dbReference type="GO" id="GO:0004467">
    <property type="term" value="F:long-chain fatty acid-CoA ligase activity"/>
    <property type="evidence" value="ECO:0007669"/>
    <property type="project" value="TreeGrafter"/>
</dbReference>
<evidence type="ECO:0000256" key="1">
    <source>
        <dbReference type="ARBA" id="ARBA00022741"/>
    </source>
</evidence>
<dbReference type="PANTHER" id="PTHR43272:SF33">
    <property type="entry name" value="AMP-BINDING DOMAIN-CONTAINING PROTEIN-RELATED"/>
    <property type="match status" value="1"/>
</dbReference>
<dbReference type="Proteomes" id="UP000245535">
    <property type="component" value="Unassembled WGS sequence"/>
</dbReference>
<feature type="domain" description="AMP-dependent synthetase/ligase" evidence="3">
    <location>
        <begin position="21"/>
        <end position="393"/>
    </location>
</feature>
<accession>A0A315ZFJ2</accession>
<keyword evidence="1" id="KW-0547">Nucleotide-binding</keyword>
<protein>
    <submittedName>
        <fullName evidence="4">Long-subunit acyl-CoA synthetase (AMP-forming)</fullName>
    </submittedName>
</protein>
<name>A0A315ZFJ2_SEDFL</name>
<comment type="caution">
    <text evidence="4">The sequence shown here is derived from an EMBL/GenBank/DDBJ whole genome shotgun (WGS) entry which is preliminary data.</text>
</comment>
<dbReference type="GO" id="GO:0005524">
    <property type="term" value="F:ATP binding"/>
    <property type="evidence" value="ECO:0007669"/>
    <property type="project" value="UniProtKB-KW"/>
</dbReference>
<proteinExistence type="predicted"/>
<keyword evidence="5" id="KW-1185">Reference proteome</keyword>
<dbReference type="InterPro" id="IPR020845">
    <property type="entry name" value="AMP-binding_CS"/>
</dbReference>
<dbReference type="RefSeq" id="WP_109615457.1">
    <property type="nucleotide sequence ID" value="NZ_QGDO01000001.1"/>
</dbReference>